<dbReference type="GO" id="GO:0005737">
    <property type="term" value="C:cytoplasm"/>
    <property type="evidence" value="ECO:0007669"/>
    <property type="project" value="TreeGrafter"/>
</dbReference>
<reference evidence="2" key="1">
    <citation type="submission" date="2022-07" db="EMBL/GenBank/DDBJ databases">
        <title>Phylogenomic reconstructions and comparative analyses of Kickxellomycotina fungi.</title>
        <authorList>
            <person name="Reynolds N.K."/>
            <person name="Stajich J.E."/>
            <person name="Barry K."/>
            <person name="Grigoriev I.V."/>
            <person name="Crous P."/>
            <person name="Smith M.E."/>
        </authorList>
    </citation>
    <scope>NUCLEOTIDE SEQUENCE</scope>
    <source>
        <strain evidence="2">NRRL 3115</strain>
    </source>
</reference>
<dbReference type="SUPFAM" id="SSF51905">
    <property type="entry name" value="FAD/NAD(P)-binding domain"/>
    <property type="match status" value="1"/>
</dbReference>
<dbReference type="InterPro" id="IPR036188">
    <property type="entry name" value="FAD/NAD-bd_sf"/>
</dbReference>
<evidence type="ECO:0000313" key="2">
    <source>
        <dbReference type="EMBL" id="KAJ2673608.1"/>
    </source>
</evidence>
<dbReference type="InterPro" id="IPR023753">
    <property type="entry name" value="FAD/NAD-binding_dom"/>
</dbReference>
<gene>
    <name evidence="2" type="ORF">GGI25_004663</name>
</gene>
<name>A0A9W8KVE2_9FUNG</name>
<dbReference type="Pfam" id="PF07992">
    <property type="entry name" value="Pyr_redox_2"/>
    <property type="match status" value="1"/>
</dbReference>
<dbReference type="PANTHER" id="PTHR43735">
    <property type="entry name" value="APOPTOSIS-INDUCING FACTOR 1"/>
    <property type="match status" value="1"/>
</dbReference>
<dbReference type="PRINTS" id="PR00368">
    <property type="entry name" value="FADPNR"/>
</dbReference>
<feature type="domain" description="FAD/NAD(P)-binding" evidence="1">
    <location>
        <begin position="7"/>
        <end position="303"/>
    </location>
</feature>
<dbReference type="Gene3D" id="3.50.50.100">
    <property type="match status" value="1"/>
</dbReference>
<proteinExistence type="predicted"/>
<dbReference type="PRINTS" id="PR00469">
    <property type="entry name" value="PNDRDTASEII"/>
</dbReference>
<comment type="caution">
    <text evidence="2">The sequence shown here is derived from an EMBL/GenBank/DDBJ whole genome shotgun (WGS) entry which is preliminary data.</text>
</comment>
<dbReference type="EMBL" id="JANBTW010000066">
    <property type="protein sequence ID" value="KAJ2673608.1"/>
    <property type="molecule type" value="Genomic_DNA"/>
</dbReference>
<dbReference type="PANTHER" id="PTHR43735:SF24">
    <property type="entry name" value="NUCLEOTIDE-DISULPHIDE OXIDOREDUCTASE AMID-LIKE, PUTATIVE (AFU_ORTHOLOGUE AFUA_1G17180)-RELATED"/>
    <property type="match status" value="1"/>
</dbReference>
<dbReference type="GO" id="GO:0050660">
    <property type="term" value="F:flavin adenine dinucleotide binding"/>
    <property type="evidence" value="ECO:0007669"/>
    <property type="project" value="TreeGrafter"/>
</dbReference>
<organism evidence="2 3">
    <name type="scientific">Coemansia spiralis</name>
    <dbReference type="NCBI Taxonomy" id="417178"/>
    <lineage>
        <taxon>Eukaryota</taxon>
        <taxon>Fungi</taxon>
        <taxon>Fungi incertae sedis</taxon>
        <taxon>Zoopagomycota</taxon>
        <taxon>Kickxellomycotina</taxon>
        <taxon>Kickxellomycetes</taxon>
        <taxon>Kickxellales</taxon>
        <taxon>Kickxellaceae</taxon>
        <taxon>Coemansia</taxon>
    </lineage>
</organism>
<dbReference type="GO" id="GO:0004174">
    <property type="term" value="F:electron-transferring-flavoprotein dehydrogenase activity"/>
    <property type="evidence" value="ECO:0007669"/>
    <property type="project" value="TreeGrafter"/>
</dbReference>
<accession>A0A9W8KVE2</accession>
<dbReference type="Proteomes" id="UP001151518">
    <property type="component" value="Unassembled WGS sequence"/>
</dbReference>
<evidence type="ECO:0000313" key="3">
    <source>
        <dbReference type="Proteomes" id="UP001151518"/>
    </source>
</evidence>
<dbReference type="AlphaFoldDB" id="A0A9W8KVE2"/>
<evidence type="ECO:0000259" key="1">
    <source>
        <dbReference type="Pfam" id="PF07992"/>
    </source>
</evidence>
<dbReference type="OrthoDB" id="202203at2759"/>
<protein>
    <recommendedName>
        <fullName evidence="1">FAD/NAD(P)-binding domain-containing protein</fullName>
    </recommendedName>
</protein>
<sequence length="386" mass="42420">MTQKETHIIVVGGNYAGLNTMQYLFRTLLHSSAKASAPETVRITLVDQRTGFLHYIGITRGLTNTRYGETLWVPYSSIPWLRHPMITVVHGSVSEITHNKVIVDGDRELCFDYLVMAMGLGRPSPIGGCARTQEDYVKEITEACDYITRAQSVVVVGGGAVGIEMAADVKCEYPEKTVTLVHSHRLPLPGPFTDEFRHSIVDILANKMGITLCLGHRVIIGAEEPIGNDLTLSNSTKITADCVIPCLGTTNRHQIINLGAGTCTPGGVRVLSTMQLPEHPHIFAIGDLAAYSEVKLAGPAMHNGYVAARNIARMVLRGHANAKLEESPRFPAKILLLMGKHQWAMQMDKEIWDSEKVRQFVYDDMGLGVCIKALALDHVPEFEPLD</sequence>